<dbReference type="SMART" id="SM01175">
    <property type="entry name" value="DUF4206"/>
    <property type="match status" value="1"/>
</dbReference>
<dbReference type="Proteomes" id="UP001516400">
    <property type="component" value="Unassembled WGS sequence"/>
</dbReference>
<dbReference type="EMBL" id="JABFTP020000144">
    <property type="protein sequence ID" value="KAL3281836.1"/>
    <property type="molecule type" value="Genomic_DNA"/>
</dbReference>
<gene>
    <name evidence="4" type="ORF">HHI36_005036</name>
</gene>
<dbReference type="PANTHER" id="PTHR45971">
    <property type="entry name" value="PHOX (PX) DOMAIN-CONTAINING PROTEIN"/>
    <property type="match status" value="1"/>
</dbReference>
<proteinExistence type="predicted"/>
<feature type="region of interest" description="Disordered" evidence="2">
    <location>
        <begin position="134"/>
        <end position="158"/>
    </location>
</feature>
<dbReference type="Pfam" id="PF13901">
    <property type="entry name" value="RH_dom"/>
    <property type="match status" value="1"/>
</dbReference>
<dbReference type="InterPro" id="IPR048569">
    <property type="entry name" value="RUBC_PIKBD"/>
</dbReference>
<evidence type="ECO:0000256" key="2">
    <source>
        <dbReference type="SAM" id="MobiDB-lite"/>
    </source>
</evidence>
<dbReference type="GO" id="GO:0006914">
    <property type="term" value="P:autophagy"/>
    <property type="evidence" value="ECO:0007669"/>
    <property type="project" value="UniProtKB-KW"/>
</dbReference>
<accession>A0ABD2NT01</accession>
<name>A0ABD2NT01_9CUCU</name>
<evidence type="ECO:0000256" key="1">
    <source>
        <dbReference type="ARBA" id="ARBA00023006"/>
    </source>
</evidence>
<protein>
    <recommendedName>
        <fullName evidence="3">Rubicon Homology domain-containing protein</fullName>
    </recommendedName>
</protein>
<evidence type="ECO:0000313" key="5">
    <source>
        <dbReference type="Proteomes" id="UP001516400"/>
    </source>
</evidence>
<dbReference type="Pfam" id="PF21054">
    <property type="entry name" value="RUBC_PIKBD"/>
    <property type="match status" value="1"/>
</dbReference>
<dbReference type="InterPro" id="IPR052428">
    <property type="entry name" value="Autophagy_HostDef_Reg"/>
</dbReference>
<reference evidence="4 5" key="1">
    <citation type="journal article" date="2021" name="BMC Biol.">
        <title>Horizontally acquired antibacterial genes associated with adaptive radiation of ladybird beetles.</title>
        <authorList>
            <person name="Li H.S."/>
            <person name="Tang X.F."/>
            <person name="Huang Y.H."/>
            <person name="Xu Z.Y."/>
            <person name="Chen M.L."/>
            <person name="Du X.Y."/>
            <person name="Qiu B.Y."/>
            <person name="Chen P.T."/>
            <person name="Zhang W."/>
            <person name="Slipinski A."/>
            <person name="Escalona H.E."/>
            <person name="Waterhouse R.M."/>
            <person name="Zwick A."/>
            <person name="Pang H."/>
        </authorList>
    </citation>
    <scope>NUCLEOTIDE SEQUENCE [LARGE SCALE GENOMIC DNA]</scope>
    <source>
        <strain evidence="4">SYSU2018</strain>
    </source>
</reference>
<keyword evidence="1" id="KW-0072">Autophagy</keyword>
<dbReference type="InterPro" id="IPR036280">
    <property type="entry name" value="Multihaem_cyt_sf"/>
</dbReference>
<comment type="caution">
    <text evidence="4">The sequence shown here is derived from an EMBL/GenBank/DDBJ whole genome shotgun (WGS) entry which is preliminary data.</text>
</comment>
<dbReference type="AlphaFoldDB" id="A0ABD2NT01"/>
<evidence type="ECO:0000313" key="4">
    <source>
        <dbReference type="EMBL" id="KAL3281836.1"/>
    </source>
</evidence>
<feature type="compositionally biased region" description="Low complexity" evidence="2">
    <location>
        <begin position="137"/>
        <end position="158"/>
    </location>
</feature>
<dbReference type="InterPro" id="IPR025258">
    <property type="entry name" value="RH_dom"/>
</dbReference>
<sequence length="528" mass="60446">MDYSFSALPGEKDYKKIPKKSFIEGGGKTVLPMSTGYFPKPTKGQSLMSFLTSSQFSQTSAELDRENAHFSISEAIISALEQIRCKQDFKLCDENMDESDPEILDLKQRIRIRRRQKMVEKQRRLWASSVLNDGKTDTTTSVSPPSTTPETYSECSSSDNIDDIEIDEASNLTENKGLSISMASLYSESDLKRARGVPDGASDVFSAESVAISLISRFKAKHLPKASELEWLVSEEDVPQALLPMPKSWPVSPDDSESLSVALRGTHEWAPPRPQIIFTLHPIFTRKELMLKQNYRCAGCSMRVAPKYASKFRYCEYLGRYFCTGCHTNKLSLIPARILQKWDFTRYPVSTFSYGLLEQMYTDALFRVFDLNKNIGKIAKDLEFCRRYNLGIFYLKDFIFACKNTNSIQEVLRQHVKSNKEDIEIYSLEDLMKIKTGEMKTKLKILVDLCVRHIMDCQICMGRGHLCEKCKANEVIFPWQMRFVSRCDKCGTCYHKTCWKVGLTPCLKCTRLSRRRESDTSLPQQDCL</sequence>
<dbReference type="SUPFAM" id="SSF48695">
    <property type="entry name" value="Multiheme cytochromes"/>
    <property type="match status" value="1"/>
</dbReference>
<keyword evidence="5" id="KW-1185">Reference proteome</keyword>
<evidence type="ECO:0000259" key="3">
    <source>
        <dbReference type="SMART" id="SM01175"/>
    </source>
</evidence>
<feature type="domain" description="Rubicon Homology" evidence="3">
    <location>
        <begin position="313"/>
        <end position="516"/>
    </location>
</feature>
<organism evidence="4 5">
    <name type="scientific">Cryptolaemus montrouzieri</name>
    <dbReference type="NCBI Taxonomy" id="559131"/>
    <lineage>
        <taxon>Eukaryota</taxon>
        <taxon>Metazoa</taxon>
        <taxon>Ecdysozoa</taxon>
        <taxon>Arthropoda</taxon>
        <taxon>Hexapoda</taxon>
        <taxon>Insecta</taxon>
        <taxon>Pterygota</taxon>
        <taxon>Neoptera</taxon>
        <taxon>Endopterygota</taxon>
        <taxon>Coleoptera</taxon>
        <taxon>Polyphaga</taxon>
        <taxon>Cucujiformia</taxon>
        <taxon>Coccinelloidea</taxon>
        <taxon>Coccinellidae</taxon>
        <taxon>Scymninae</taxon>
        <taxon>Scymnini</taxon>
        <taxon>Cryptolaemus</taxon>
    </lineage>
</organism>
<dbReference type="PANTHER" id="PTHR45971:SF1">
    <property type="entry name" value="RUBICON, ISOFORM A"/>
    <property type="match status" value="1"/>
</dbReference>